<evidence type="ECO:0000313" key="1">
    <source>
        <dbReference type="EMBL" id="GLQ63548.1"/>
    </source>
</evidence>
<accession>A0AAV5NGS6</accession>
<dbReference type="AlphaFoldDB" id="A0AAV5NGS6"/>
<dbReference type="EMBL" id="BSNU01000004">
    <property type="protein sequence ID" value="GLQ63548.1"/>
    <property type="molecule type" value="Genomic_DNA"/>
</dbReference>
<organism evidence="1 2">
    <name type="scientific">Gluconobacter cerinus</name>
    <dbReference type="NCBI Taxonomy" id="38307"/>
    <lineage>
        <taxon>Bacteria</taxon>
        <taxon>Pseudomonadati</taxon>
        <taxon>Pseudomonadota</taxon>
        <taxon>Alphaproteobacteria</taxon>
        <taxon>Acetobacterales</taxon>
        <taxon>Acetobacteraceae</taxon>
        <taxon>Gluconobacter</taxon>
    </lineage>
</organism>
<evidence type="ECO:0000313" key="2">
    <source>
        <dbReference type="Proteomes" id="UP001156614"/>
    </source>
</evidence>
<name>A0AAV5NGS6_9PROT</name>
<reference evidence="2" key="1">
    <citation type="journal article" date="2019" name="Int. J. Syst. Evol. Microbiol.">
        <title>The Global Catalogue of Microorganisms (GCM) 10K type strain sequencing project: providing services to taxonomists for standard genome sequencing and annotation.</title>
        <authorList>
            <consortium name="The Broad Institute Genomics Platform"/>
            <consortium name="The Broad Institute Genome Sequencing Center for Infectious Disease"/>
            <person name="Wu L."/>
            <person name="Ma J."/>
        </authorList>
    </citation>
    <scope>NUCLEOTIDE SEQUENCE [LARGE SCALE GENOMIC DNA]</scope>
    <source>
        <strain evidence="2">NBRC 3267</strain>
    </source>
</reference>
<comment type="caution">
    <text evidence="1">The sequence shown here is derived from an EMBL/GenBank/DDBJ whole genome shotgun (WGS) entry which is preliminary data.</text>
</comment>
<proteinExistence type="predicted"/>
<sequence>MRSCYVTFGELAFGIPAGLRLLGSFTLGEFAFGVPAGLRLGMCELAAESDGSEGKKSKFAKGHA</sequence>
<protein>
    <submittedName>
        <fullName evidence="1">Uncharacterized protein</fullName>
    </submittedName>
</protein>
<gene>
    <name evidence="1" type="ORF">GCM10007867_23930</name>
</gene>
<dbReference type="Proteomes" id="UP001156614">
    <property type="component" value="Unassembled WGS sequence"/>
</dbReference>
<keyword evidence="2" id="KW-1185">Reference proteome</keyword>